<dbReference type="GO" id="GO:0046872">
    <property type="term" value="F:metal ion binding"/>
    <property type="evidence" value="ECO:0007669"/>
    <property type="project" value="UniProtKB-KW"/>
</dbReference>
<evidence type="ECO:0000313" key="7">
    <source>
        <dbReference type="EMBL" id="SIT00791.1"/>
    </source>
</evidence>
<evidence type="ECO:0000313" key="8">
    <source>
        <dbReference type="Proteomes" id="UP000186026"/>
    </source>
</evidence>
<keyword evidence="5" id="KW-0170">Cobalt</keyword>
<evidence type="ECO:0000259" key="6">
    <source>
        <dbReference type="Pfam" id="PF07687"/>
    </source>
</evidence>
<keyword evidence="4" id="KW-0862">Zinc</keyword>
<dbReference type="PANTHER" id="PTHR43808">
    <property type="entry name" value="ACETYLORNITHINE DEACETYLASE"/>
    <property type="match status" value="1"/>
</dbReference>
<dbReference type="SUPFAM" id="SSF53187">
    <property type="entry name" value="Zn-dependent exopeptidases"/>
    <property type="match status" value="1"/>
</dbReference>
<proteinExistence type="predicted"/>
<dbReference type="GO" id="GO:0006526">
    <property type="term" value="P:L-arginine biosynthetic process"/>
    <property type="evidence" value="ECO:0007669"/>
    <property type="project" value="TreeGrafter"/>
</dbReference>
<dbReference type="SUPFAM" id="SSF55031">
    <property type="entry name" value="Bacterial exopeptidase dimerisation domain"/>
    <property type="match status" value="1"/>
</dbReference>
<organism evidence="7 8">
    <name type="scientific">Belliella pelovolcani</name>
    <dbReference type="NCBI Taxonomy" id="529505"/>
    <lineage>
        <taxon>Bacteria</taxon>
        <taxon>Pseudomonadati</taxon>
        <taxon>Bacteroidota</taxon>
        <taxon>Cytophagia</taxon>
        <taxon>Cytophagales</taxon>
        <taxon>Cyclobacteriaceae</taxon>
        <taxon>Belliella</taxon>
    </lineage>
</organism>
<dbReference type="InterPro" id="IPR011650">
    <property type="entry name" value="Peptidase_M20_dimer"/>
</dbReference>
<protein>
    <submittedName>
        <fullName evidence="7">Acetylornithine deacetylase</fullName>
    </submittedName>
</protein>
<dbReference type="RefSeq" id="WP_076502030.1">
    <property type="nucleotide sequence ID" value="NZ_FTOP01000011.1"/>
</dbReference>
<dbReference type="EMBL" id="FTOP01000011">
    <property type="protein sequence ID" value="SIT00791.1"/>
    <property type="molecule type" value="Genomic_DNA"/>
</dbReference>
<keyword evidence="3" id="KW-0378">Hydrolase</keyword>
<dbReference type="Pfam" id="PF07687">
    <property type="entry name" value="M20_dimer"/>
    <property type="match status" value="1"/>
</dbReference>
<dbReference type="Proteomes" id="UP000186026">
    <property type="component" value="Unassembled WGS sequence"/>
</dbReference>
<dbReference type="AlphaFoldDB" id="A0A1N7NR55"/>
<dbReference type="PANTHER" id="PTHR43808:SF31">
    <property type="entry name" value="N-ACETYL-L-CITRULLINE DEACETYLASE"/>
    <property type="match status" value="1"/>
</dbReference>
<dbReference type="OrthoDB" id="9792335at2"/>
<evidence type="ECO:0000256" key="2">
    <source>
        <dbReference type="ARBA" id="ARBA00022723"/>
    </source>
</evidence>
<dbReference type="CDD" id="cd05651">
    <property type="entry name" value="M20_ArgE_DapE-like"/>
    <property type="match status" value="1"/>
</dbReference>
<dbReference type="Gene3D" id="3.40.630.10">
    <property type="entry name" value="Zn peptidases"/>
    <property type="match status" value="1"/>
</dbReference>
<dbReference type="PROSITE" id="PS00758">
    <property type="entry name" value="ARGE_DAPE_CPG2_1"/>
    <property type="match status" value="1"/>
</dbReference>
<dbReference type="InterPro" id="IPR002933">
    <property type="entry name" value="Peptidase_M20"/>
</dbReference>
<name>A0A1N7NR55_9BACT</name>
<dbReference type="Gene3D" id="3.30.70.360">
    <property type="match status" value="1"/>
</dbReference>
<gene>
    <name evidence="7" type="ORF">SAMN05421761_11182</name>
</gene>
<dbReference type="STRING" id="529505.SAMN05421761_11182"/>
<evidence type="ECO:0000256" key="4">
    <source>
        <dbReference type="ARBA" id="ARBA00022833"/>
    </source>
</evidence>
<accession>A0A1N7NR55</accession>
<evidence type="ECO:0000256" key="3">
    <source>
        <dbReference type="ARBA" id="ARBA00022801"/>
    </source>
</evidence>
<evidence type="ECO:0000256" key="1">
    <source>
        <dbReference type="ARBA" id="ARBA00001947"/>
    </source>
</evidence>
<dbReference type="GO" id="GO:0008777">
    <property type="term" value="F:acetylornithine deacetylase activity"/>
    <property type="evidence" value="ECO:0007669"/>
    <property type="project" value="TreeGrafter"/>
</dbReference>
<dbReference type="InterPro" id="IPR036264">
    <property type="entry name" value="Bact_exopeptidase_dim_dom"/>
</dbReference>
<evidence type="ECO:0000256" key="5">
    <source>
        <dbReference type="ARBA" id="ARBA00023285"/>
    </source>
</evidence>
<comment type="cofactor">
    <cofactor evidence="1">
        <name>Zn(2+)</name>
        <dbReference type="ChEBI" id="CHEBI:29105"/>
    </cofactor>
</comment>
<keyword evidence="2" id="KW-0479">Metal-binding</keyword>
<dbReference type="InterPro" id="IPR050072">
    <property type="entry name" value="Peptidase_M20A"/>
</dbReference>
<feature type="domain" description="Peptidase M20 dimerisation" evidence="6">
    <location>
        <begin position="166"/>
        <end position="268"/>
    </location>
</feature>
<dbReference type="InterPro" id="IPR001261">
    <property type="entry name" value="ArgE/DapE_CS"/>
</dbReference>
<dbReference type="Pfam" id="PF01546">
    <property type="entry name" value="Peptidase_M20"/>
    <property type="match status" value="1"/>
</dbReference>
<sequence>MASPDYHAAIDLLKELIKTPSFSKEEDQTADILNNFFQQRKIPVVRSQNNILVKNKFFDDSKPTILLNSHHDTVKPNSGYTRDPFNPQVDLGKLYGLGSNDAGGCLVALIATFLHFYYQDCSYNLILAATAEEEISGKNGVESILNLLPKIDLAIVGEPTQMEAAVAEKGLLVVDATVKGKAGHAAREEGVNAIYEALDDLLFIQNYQFERESKYLGKTKITATLIQAGTQHNVIPDTCNYTLDVRVTDAYSLEEALEEITPKLKANLVPRSLRLNSSKIPDNHRILKVLKTLNISQYGSPTLSDQALMPFPSLKIGPGDSARSHSADEFIYLSEIESGINSYIKLLNQYFQTA</sequence>
<keyword evidence="8" id="KW-1185">Reference proteome</keyword>
<reference evidence="8" key="1">
    <citation type="submission" date="2017-01" db="EMBL/GenBank/DDBJ databases">
        <authorList>
            <person name="Varghese N."/>
            <person name="Submissions S."/>
        </authorList>
    </citation>
    <scope>NUCLEOTIDE SEQUENCE [LARGE SCALE GENOMIC DNA]</scope>
    <source>
        <strain evidence="8">DSM 46698</strain>
    </source>
</reference>